<evidence type="ECO:0000313" key="15">
    <source>
        <dbReference type="Proteomes" id="UP000184073"/>
    </source>
</evidence>
<feature type="transmembrane region" description="Helical" evidence="11">
    <location>
        <begin position="301"/>
        <end position="326"/>
    </location>
</feature>
<dbReference type="FunFam" id="3.40.1110.10:FF:000005">
    <property type="entry name" value="Plasma membrane ATPase"/>
    <property type="match status" value="1"/>
</dbReference>
<dbReference type="InterPro" id="IPR023214">
    <property type="entry name" value="HAD_sf"/>
</dbReference>
<dbReference type="GO" id="GO:0016887">
    <property type="term" value="F:ATP hydrolysis activity"/>
    <property type="evidence" value="ECO:0007669"/>
    <property type="project" value="InterPro"/>
</dbReference>
<keyword evidence="11" id="KW-0406">Ion transport</keyword>
<dbReference type="GO" id="GO:0005524">
    <property type="term" value="F:ATP binding"/>
    <property type="evidence" value="ECO:0007669"/>
    <property type="project" value="UniProtKB-UniRule"/>
</dbReference>
<dbReference type="GeneID" id="63721542"/>
<dbReference type="OrthoDB" id="116380at2759"/>
<evidence type="ECO:0000313" key="14">
    <source>
        <dbReference type="EMBL" id="OJI96341.1"/>
    </source>
</evidence>
<dbReference type="Pfam" id="PF00702">
    <property type="entry name" value="Hydrolase"/>
    <property type="match status" value="1"/>
</dbReference>
<evidence type="ECO:0000256" key="3">
    <source>
        <dbReference type="ARBA" id="ARBA00008804"/>
    </source>
</evidence>
<dbReference type="AlphaFoldDB" id="A0A1L9P494"/>
<dbReference type="InterPro" id="IPR044492">
    <property type="entry name" value="P_typ_ATPase_HD_dom"/>
</dbReference>
<dbReference type="SUPFAM" id="SSF81653">
    <property type="entry name" value="Calcium ATPase, transduction domain A"/>
    <property type="match status" value="1"/>
</dbReference>
<dbReference type="Pfam" id="PF00122">
    <property type="entry name" value="E1-E2_ATPase"/>
    <property type="match status" value="1"/>
</dbReference>
<dbReference type="SFLD" id="SFLDG00002">
    <property type="entry name" value="C1.7:_P-type_atpase_like"/>
    <property type="match status" value="1"/>
</dbReference>
<keyword evidence="11" id="KW-0375">Hydrogen ion transport</keyword>
<feature type="region of interest" description="Disordered" evidence="12">
    <location>
        <begin position="927"/>
        <end position="951"/>
    </location>
</feature>
<dbReference type="SFLD" id="SFLDF00027">
    <property type="entry name" value="p-type_atpase"/>
    <property type="match status" value="1"/>
</dbReference>
<evidence type="ECO:0000256" key="4">
    <source>
        <dbReference type="ARBA" id="ARBA00022553"/>
    </source>
</evidence>
<name>A0A1L9P494_ASPVE</name>
<feature type="transmembrane region" description="Helical" evidence="11">
    <location>
        <begin position="125"/>
        <end position="148"/>
    </location>
</feature>
<dbReference type="SFLD" id="SFLDS00003">
    <property type="entry name" value="Haloacid_Dehalogenase"/>
    <property type="match status" value="1"/>
</dbReference>
<dbReference type="FunFam" id="3.40.50.1000:FF:000008">
    <property type="entry name" value="Plasma membrane ATPase"/>
    <property type="match status" value="1"/>
</dbReference>
<evidence type="ECO:0000256" key="5">
    <source>
        <dbReference type="ARBA" id="ARBA00022692"/>
    </source>
</evidence>
<dbReference type="Gene3D" id="3.40.50.1000">
    <property type="entry name" value="HAD superfamily/HAD-like"/>
    <property type="match status" value="1"/>
</dbReference>
<keyword evidence="11" id="KW-0460">Magnesium</keyword>
<feature type="domain" description="Cation-transporting P-type ATPase N-terminal" evidence="13">
    <location>
        <begin position="82"/>
        <end position="153"/>
    </location>
</feature>
<dbReference type="SMART" id="SM00831">
    <property type="entry name" value="Cation_ATPase_N"/>
    <property type="match status" value="1"/>
</dbReference>
<feature type="transmembrane region" description="Helical" evidence="11">
    <location>
        <begin position="729"/>
        <end position="747"/>
    </location>
</feature>
<feature type="transmembrane region" description="Helical" evidence="11">
    <location>
        <begin position="154"/>
        <end position="173"/>
    </location>
</feature>
<feature type="transmembrane region" description="Helical" evidence="11">
    <location>
        <begin position="837"/>
        <end position="858"/>
    </location>
</feature>
<dbReference type="NCBIfam" id="TIGR01494">
    <property type="entry name" value="ATPase_P-type"/>
    <property type="match status" value="2"/>
</dbReference>
<keyword evidence="9 11" id="KW-1133">Transmembrane helix</keyword>
<reference evidence="15" key="1">
    <citation type="journal article" date="2017" name="Genome Biol.">
        <title>Comparative genomics reveals high biological diversity and specific adaptations in the industrially and medically important fungal genus Aspergillus.</title>
        <authorList>
            <person name="de Vries R.P."/>
            <person name="Riley R."/>
            <person name="Wiebenga A."/>
            <person name="Aguilar-Osorio G."/>
            <person name="Amillis S."/>
            <person name="Uchima C.A."/>
            <person name="Anderluh G."/>
            <person name="Asadollahi M."/>
            <person name="Askin M."/>
            <person name="Barry K."/>
            <person name="Battaglia E."/>
            <person name="Bayram O."/>
            <person name="Benocci T."/>
            <person name="Braus-Stromeyer S.A."/>
            <person name="Caldana C."/>
            <person name="Canovas D."/>
            <person name="Cerqueira G.C."/>
            <person name="Chen F."/>
            <person name="Chen W."/>
            <person name="Choi C."/>
            <person name="Clum A."/>
            <person name="Dos Santos R.A."/>
            <person name="Damasio A.R."/>
            <person name="Diallinas G."/>
            <person name="Emri T."/>
            <person name="Fekete E."/>
            <person name="Flipphi M."/>
            <person name="Freyberg S."/>
            <person name="Gallo A."/>
            <person name="Gournas C."/>
            <person name="Habgood R."/>
            <person name="Hainaut M."/>
            <person name="Harispe M.L."/>
            <person name="Henrissat B."/>
            <person name="Hilden K.S."/>
            <person name="Hope R."/>
            <person name="Hossain A."/>
            <person name="Karabika E."/>
            <person name="Karaffa L."/>
            <person name="Karanyi Z."/>
            <person name="Krasevec N."/>
            <person name="Kuo A."/>
            <person name="Kusch H."/>
            <person name="LaButti K."/>
            <person name="Lagendijk E.L."/>
            <person name="Lapidus A."/>
            <person name="Levasseur A."/>
            <person name="Lindquist E."/>
            <person name="Lipzen A."/>
            <person name="Logrieco A.F."/>
            <person name="MacCabe A."/>
            <person name="Maekelae M.R."/>
            <person name="Malavazi I."/>
            <person name="Melin P."/>
            <person name="Meyer V."/>
            <person name="Mielnichuk N."/>
            <person name="Miskei M."/>
            <person name="Molnar A.P."/>
            <person name="Mule G."/>
            <person name="Ngan C.Y."/>
            <person name="Orejas M."/>
            <person name="Orosz E."/>
            <person name="Ouedraogo J.P."/>
            <person name="Overkamp K.M."/>
            <person name="Park H.-S."/>
            <person name="Perrone G."/>
            <person name="Piumi F."/>
            <person name="Punt P.J."/>
            <person name="Ram A.F."/>
            <person name="Ramon A."/>
            <person name="Rauscher S."/>
            <person name="Record E."/>
            <person name="Riano-Pachon D.M."/>
            <person name="Robert V."/>
            <person name="Roehrig J."/>
            <person name="Ruller R."/>
            <person name="Salamov A."/>
            <person name="Salih N.S."/>
            <person name="Samson R.A."/>
            <person name="Sandor E."/>
            <person name="Sanguinetti M."/>
            <person name="Schuetze T."/>
            <person name="Sepcic K."/>
            <person name="Shelest E."/>
            <person name="Sherlock G."/>
            <person name="Sophianopoulou V."/>
            <person name="Squina F.M."/>
            <person name="Sun H."/>
            <person name="Susca A."/>
            <person name="Todd R.B."/>
            <person name="Tsang A."/>
            <person name="Unkles S.E."/>
            <person name="van de Wiele N."/>
            <person name="van Rossen-Uffink D."/>
            <person name="Oliveira J.V."/>
            <person name="Vesth T.C."/>
            <person name="Visser J."/>
            <person name="Yu J.-H."/>
            <person name="Zhou M."/>
            <person name="Andersen M.R."/>
            <person name="Archer D.B."/>
            <person name="Baker S.E."/>
            <person name="Benoit I."/>
            <person name="Brakhage A.A."/>
            <person name="Braus G.H."/>
            <person name="Fischer R."/>
            <person name="Frisvad J.C."/>
            <person name="Goldman G.H."/>
            <person name="Houbraken J."/>
            <person name="Oakley B."/>
            <person name="Pocsi I."/>
            <person name="Scazzocchio C."/>
            <person name="Seiboth B."/>
            <person name="vanKuyk P.A."/>
            <person name="Wortman J."/>
            <person name="Dyer P.S."/>
            <person name="Grigoriev I.V."/>
        </authorList>
    </citation>
    <scope>NUCLEOTIDE SEQUENCE [LARGE SCALE GENOMIC DNA]</scope>
    <source>
        <strain evidence="15">CBS 583.65</strain>
    </source>
</reference>
<dbReference type="InterPro" id="IPR008250">
    <property type="entry name" value="ATPase_P-typ_transduc_dom_A_sf"/>
</dbReference>
<dbReference type="CDD" id="cd02076">
    <property type="entry name" value="P-type_ATPase_H"/>
    <property type="match status" value="1"/>
</dbReference>
<dbReference type="InterPro" id="IPR001757">
    <property type="entry name" value="P_typ_ATPase"/>
</dbReference>
<dbReference type="PROSITE" id="PS00154">
    <property type="entry name" value="ATPASE_E1_E2"/>
    <property type="match status" value="1"/>
</dbReference>
<dbReference type="GO" id="GO:0120029">
    <property type="term" value="P:proton export across plasma membrane"/>
    <property type="evidence" value="ECO:0007669"/>
    <property type="project" value="UniProtKB-UniRule"/>
</dbReference>
<keyword evidence="4" id="KW-0597">Phosphoprotein</keyword>
<protein>
    <recommendedName>
        <fullName evidence="11">Plasma membrane ATPase</fullName>
        <ecNumber evidence="11">7.1.2.1</ecNumber>
    </recommendedName>
</protein>
<evidence type="ECO:0000256" key="2">
    <source>
        <dbReference type="ARBA" id="ARBA00004141"/>
    </source>
</evidence>
<dbReference type="Gene3D" id="2.70.150.10">
    <property type="entry name" value="Calcium-transporting ATPase, cytoplasmic transduction domain A"/>
    <property type="match status" value="1"/>
</dbReference>
<evidence type="ECO:0000256" key="7">
    <source>
        <dbReference type="ARBA" id="ARBA00022840"/>
    </source>
</evidence>
<dbReference type="PANTHER" id="PTHR42861">
    <property type="entry name" value="CALCIUM-TRANSPORTING ATPASE"/>
    <property type="match status" value="1"/>
</dbReference>
<comment type="function">
    <text evidence="1">The plasma membrane ATPase of plants and fungi is a hydrogen ion pump. The proton gradient it generates drives the active transport of nutrients by H(+)-symport. The resulting external acidification and/or internal alkinization may mediate growth responses.</text>
</comment>
<dbReference type="NCBIfam" id="TIGR01647">
    <property type="entry name" value="ATPase-IIIA_H"/>
    <property type="match status" value="1"/>
</dbReference>
<dbReference type="Proteomes" id="UP000184073">
    <property type="component" value="Unassembled WGS sequence"/>
</dbReference>
<dbReference type="PRINTS" id="PR00120">
    <property type="entry name" value="HATPASE"/>
</dbReference>
<organism evidence="14 15">
    <name type="scientific">Aspergillus versicolor CBS 583.65</name>
    <dbReference type="NCBI Taxonomy" id="1036611"/>
    <lineage>
        <taxon>Eukaryota</taxon>
        <taxon>Fungi</taxon>
        <taxon>Dikarya</taxon>
        <taxon>Ascomycota</taxon>
        <taxon>Pezizomycotina</taxon>
        <taxon>Eurotiomycetes</taxon>
        <taxon>Eurotiomycetidae</taxon>
        <taxon>Eurotiales</taxon>
        <taxon>Aspergillaceae</taxon>
        <taxon>Aspergillus</taxon>
        <taxon>Aspergillus subgen. Nidulantes</taxon>
    </lineage>
</organism>
<evidence type="ECO:0000256" key="11">
    <source>
        <dbReference type="RuleBase" id="RU362083"/>
    </source>
</evidence>
<evidence type="ECO:0000256" key="8">
    <source>
        <dbReference type="ARBA" id="ARBA00022967"/>
    </source>
</evidence>
<dbReference type="InterPro" id="IPR006534">
    <property type="entry name" value="P-type_ATPase_IIIA"/>
</dbReference>
<dbReference type="Gene3D" id="1.20.1110.10">
    <property type="entry name" value="Calcium-transporting ATPase, transmembrane domain"/>
    <property type="match status" value="1"/>
</dbReference>
<dbReference type="InterPro" id="IPR018303">
    <property type="entry name" value="ATPase_P-typ_P_site"/>
</dbReference>
<feature type="transmembrane region" description="Helical" evidence="11">
    <location>
        <begin position="704"/>
        <end position="723"/>
    </location>
</feature>
<dbReference type="InterPro" id="IPR004014">
    <property type="entry name" value="ATPase_P-typ_cation-transptr_N"/>
</dbReference>
<feature type="transmembrane region" description="Helical" evidence="11">
    <location>
        <begin position="767"/>
        <end position="786"/>
    </location>
</feature>
<dbReference type="STRING" id="1036611.A0A1L9P494"/>
<evidence type="ECO:0000256" key="12">
    <source>
        <dbReference type="SAM" id="MobiDB-lite"/>
    </source>
</evidence>
<dbReference type="GO" id="GO:0005886">
    <property type="term" value="C:plasma membrane"/>
    <property type="evidence" value="ECO:0007669"/>
    <property type="project" value="UniProtKB-SubCell"/>
</dbReference>
<sequence length="951" mass="104008">MDDSSVPPRNPFRTPQPAIVRRDYINTTEKKSILISQDKVPPMTYVDPDGDGEENIDDLIEELASLDGEYTVRTQIRKSMESKHSLVGQDPEFDTDITTGLTTTDALARRKKYGPNQLKEEKENLYFKFLSFFVGPVQFVMEGAAILALGLRDWVDFGVICALLLLNATVGFAQEYQAGSIVEELKKSLALKAVVVRDGKMAEIDAVEVVPGDVLRIDEGTIVPADGRVKTNYLLQVDQSSVTGESLAVNKCKDEVCYASSVVKRGEAYIVVTATGDNTFMGQTAALVNSASSSAGHFTEVLNHIGATLLVLVVLTLIVVWVSSFYRSNNIITILEFTLAITIIGVPVGLPAVVTTTMAVGAAYLARRQAIVQRLSAIESLAGVEILCSDKTGTLTKNKLTLSDPYTVTGVDPNDLMLTACLAASRKLKGMDAIDRAFIKALPNYPRAKEALTQYKIREFHPFDPVSKKVTAVVLSPNGERIICVKGAPLWVLKTVSEDQQIPDGIEKEYTNKMNEFAERGFRSLGVARKPMNRKWEILGIVPCSDPPRDDTATTINEAKTLGLSIKMLTGDAVGIARETSRELGLGTNVYNAEGLGLGGGGTMPGSEVYDFVEAADGFAEVWPQHKYNVVDILQQRGYLVAMTGDGVNDAPSLKKADTGIAVEGASDAARSAADIVFLAPGLSAIIDALKTSRQIFHRMHAYVIYRIALSLHLEIFFGLWISTMNECLNLQLVVFIAIFADIATLAIAYDNAPYSQSPVKWNLPKLWGLSVILGIILALGTWIALTTMMNAGEHAGIVQNFGKRDEVLFLEISLTENWLIFITRADGPFWSSLPSWQLAAAIFVVDLVASFFCYYGWFVGGQTSPIAIVRIWVFSFGVFCVMGGVYFLLQRSQTFDDIMHGRIPRRQRASQRTLDDFVVALQRVSVQHEKSSRNPEGGGGWDENNGRPAS</sequence>
<keyword evidence="11" id="KW-0813">Transport</keyword>
<dbReference type="VEuPathDB" id="FungiDB:ASPVEDRAFT_122900"/>
<keyword evidence="5 11" id="KW-0812">Transmembrane</keyword>
<comment type="subcellular location">
    <subcellularLocation>
        <location evidence="11">Cell membrane</location>
        <topology evidence="11">Multi-pass membrane protein</topology>
    </subcellularLocation>
    <subcellularLocation>
        <location evidence="2">Membrane</location>
        <topology evidence="2">Multi-pass membrane protein</topology>
    </subcellularLocation>
</comment>
<proteinExistence type="inferred from homology"/>
<dbReference type="RefSeq" id="XP_040662104.1">
    <property type="nucleotide sequence ID" value="XM_040806031.1"/>
</dbReference>
<dbReference type="SUPFAM" id="SSF56784">
    <property type="entry name" value="HAD-like"/>
    <property type="match status" value="1"/>
</dbReference>
<feature type="transmembrane region" description="Helical" evidence="11">
    <location>
        <begin position="338"/>
        <end position="366"/>
    </location>
</feature>
<evidence type="ECO:0000259" key="13">
    <source>
        <dbReference type="SMART" id="SM00831"/>
    </source>
</evidence>
<keyword evidence="15" id="KW-1185">Reference proteome</keyword>
<keyword evidence="10 11" id="KW-0472">Membrane</keyword>
<dbReference type="EC" id="7.1.2.1" evidence="11"/>
<dbReference type="Gene3D" id="3.40.1110.10">
    <property type="entry name" value="Calcium-transporting ATPase, cytoplasmic domain N"/>
    <property type="match status" value="1"/>
</dbReference>
<comment type="catalytic activity">
    <reaction evidence="11">
        <text>ATP + H2O + H(+)(in) = ADP + phosphate + 2 H(+)(out)</text>
        <dbReference type="Rhea" id="RHEA:20852"/>
        <dbReference type="ChEBI" id="CHEBI:15377"/>
        <dbReference type="ChEBI" id="CHEBI:15378"/>
        <dbReference type="ChEBI" id="CHEBI:30616"/>
        <dbReference type="ChEBI" id="CHEBI:43474"/>
        <dbReference type="ChEBI" id="CHEBI:456216"/>
        <dbReference type="EC" id="7.1.2.1"/>
    </reaction>
</comment>
<evidence type="ECO:0000256" key="9">
    <source>
        <dbReference type="ARBA" id="ARBA00022989"/>
    </source>
</evidence>
<dbReference type="PRINTS" id="PR00119">
    <property type="entry name" value="CATATPASE"/>
</dbReference>
<feature type="transmembrane region" description="Helical" evidence="11">
    <location>
        <begin position="870"/>
        <end position="890"/>
    </location>
</feature>
<keyword evidence="6 11" id="KW-0547">Nucleotide-binding</keyword>
<dbReference type="SUPFAM" id="SSF81665">
    <property type="entry name" value="Calcium ATPase, transmembrane domain M"/>
    <property type="match status" value="1"/>
</dbReference>
<gene>
    <name evidence="14" type="ORF">ASPVEDRAFT_122900</name>
</gene>
<accession>A0A1L9P494</accession>
<evidence type="ECO:0000256" key="1">
    <source>
        <dbReference type="ARBA" id="ARBA00003417"/>
    </source>
</evidence>
<dbReference type="Pfam" id="PF00690">
    <property type="entry name" value="Cation_ATPase_N"/>
    <property type="match status" value="1"/>
</dbReference>
<dbReference type="EMBL" id="KV878125">
    <property type="protein sequence ID" value="OJI96341.1"/>
    <property type="molecule type" value="Genomic_DNA"/>
</dbReference>
<keyword evidence="8 11" id="KW-1278">Translocase</keyword>
<dbReference type="InterPro" id="IPR023298">
    <property type="entry name" value="ATPase_P-typ_TM_dom_sf"/>
</dbReference>
<evidence type="ECO:0000256" key="10">
    <source>
        <dbReference type="ARBA" id="ARBA00023136"/>
    </source>
</evidence>
<comment type="similarity">
    <text evidence="3 11">Belongs to the cation transport ATPase (P-type) (TC 3.A.3) family. Type IIIA subfamily.</text>
</comment>
<dbReference type="InterPro" id="IPR059000">
    <property type="entry name" value="ATPase_P-type_domA"/>
</dbReference>
<dbReference type="InterPro" id="IPR023299">
    <property type="entry name" value="ATPase_P-typ_cyto_dom_N"/>
</dbReference>
<evidence type="ECO:0000256" key="6">
    <source>
        <dbReference type="ARBA" id="ARBA00022741"/>
    </source>
</evidence>
<keyword evidence="7 11" id="KW-0067">ATP-binding</keyword>
<dbReference type="FunFam" id="2.70.150.10:FF:000042">
    <property type="entry name" value="Plasma membrane ATPase"/>
    <property type="match status" value="1"/>
</dbReference>
<dbReference type="InterPro" id="IPR036412">
    <property type="entry name" value="HAD-like_sf"/>
</dbReference>
<dbReference type="GO" id="GO:0008553">
    <property type="term" value="F:P-type proton-exporting transporter activity"/>
    <property type="evidence" value="ECO:0007669"/>
    <property type="project" value="UniProtKB-UniRule"/>
</dbReference>